<dbReference type="AlphaFoldDB" id="I3W425"/>
<feature type="transmembrane region" description="Helical" evidence="1">
    <location>
        <begin position="12"/>
        <end position="29"/>
    </location>
</feature>
<keyword evidence="1" id="KW-1133">Transmembrane helix</keyword>
<keyword evidence="1" id="KW-0812">Transmembrane</keyword>
<keyword evidence="1" id="KW-0472">Membrane</keyword>
<name>I3W425_SALER</name>
<geneLocation type="plasmid" evidence="2">
    <name>pSGSC3045-121</name>
</geneLocation>
<sequence>MSAFRYSGATPGQAALFFGFYSVFISGFVKKMATRYTIGSTRSVYA</sequence>
<keyword evidence="2" id="KW-0614">Plasmid</keyword>
<evidence type="ECO:0000313" key="2">
    <source>
        <dbReference type="EMBL" id="AFK90352.1"/>
    </source>
</evidence>
<accession>I3W425</accession>
<protein>
    <submittedName>
        <fullName evidence="2">Uncharacterized protein</fullName>
    </submittedName>
</protein>
<dbReference type="EMBL" id="JQ418541">
    <property type="protein sequence ID" value="AFK90352.1"/>
    <property type="molecule type" value="Genomic_DNA"/>
</dbReference>
<reference evidence="2" key="1">
    <citation type="submission" date="2012-01" db="EMBL/GenBank/DDBJ databases">
        <authorList>
            <person name="Summers A.O."/>
            <person name="Wireman J."/>
            <person name="Williams L.E."/>
        </authorList>
    </citation>
    <scope>NUCLEOTIDE SEQUENCE</scope>
    <source>
        <strain evidence="2">SGSC3045</strain>
        <plasmid evidence="2">pSGSC3045-121</plasmid>
    </source>
</reference>
<proteinExistence type="predicted"/>
<evidence type="ECO:0000256" key="1">
    <source>
        <dbReference type="SAM" id="Phobius"/>
    </source>
</evidence>
<organism evidence="2">
    <name type="scientific">Salmonella enterica subsp. salamae</name>
    <dbReference type="NCBI Taxonomy" id="59202"/>
    <lineage>
        <taxon>Bacteria</taxon>
        <taxon>Pseudomonadati</taxon>
        <taxon>Pseudomonadota</taxon>
        <taxon>Gammaproteobacteria</taxon>
        <taxon>Enterobacterales</taxon>
        <taxon>Enterobacteriaceae</taxon>
        <taxon>Salmonella</taxon>
    </lineage>
</organism>